<evidence type="ECO:0000313" key="2">
    <source>
        <dbReference type="EMBL" id="MXR19087.1"/>
    </source>
</evidence>
<sequence>MPATVTFSVEIELGWGVVQYGKLDVLSPNREAETSALKRLLDLCDEIEVPITFNVVGHLLRDTPLKSYDSGHKAGWFDDVPKTGPEKAPRFYAPDLINDIRDASVNHEICTHTFTHVECANVSPETLRWEFDKVMKTHENFGLDQPISLIPPRHSPPPRKILREYDIEIVRSSRVRAPGYNEATNRLQLALDILTGTQPITSPRVVDDIVETYCTQFPSLTAPFLRSGQADPHPVFRAIPQTVRRRLHSRNLTDVLSTAIRQDSYIHIWSHLWETANGVQWPLIEKFLRHVSKLRATNQLSIRTMEELNREAR</sequence>
<evidence type="ECO:0000313" key="3">
    <source>
        <dbReference type="Proteomes" id="UP000471521"/>
    </source>
</evidence>
<proteinExistence type="predicted"/>
<dbReference type="GO" id="GO:0016810">
    <property type="term" value="F:hydrolase activity, acting on carbon-nitrogen (but not peptide) bonds"/>
    <property type="evidence" value="ECO:0007669"/>
    <property type="project" value="InterPro"/>
</dbReference>
<reference evidence="2 3" key="1">
    <citation type="submission" date="2019-12" db="EMBL/GenBank/DDBJ databases">
        <title>Isolation and characterization of three novel carbon monoxide-oxidizing members of Halobacteria from salione crusts and soils.</title>
        <authorList>
            <person name="Myers M.R."/>
            <person name="King G.M."/>
        </authorList>
    </citation>
    <scope>NUCLEOTIDE SEQUENCE [LARGE SCALE GENOMIC DNA]</scope>
    <source>
        <strain evidence="2 3">PCN9</strain>
    </source>
</reference>
<dbReference type="EMBL" id="WUUU01000001">
    <property type="protein sequence ID" value="MXR19087.1"/>
    <property type="molecule type" value="Genomic_DNA"/>
</dbReference>
<dbReference type="AlphaFoldDB" id="A0A6B0SDV0"/>
<dbReference type="Gene3D" id="3.20.20.370">
    <property type="entry name" value="Glycoside hydrolase/deacetylase"/>
    <property type="match status" value="1"/>
</dbReference>
<dbReference type="InterPro" id="IPR011330">
    <property type="entry name" value="Glyco_hydro/deAcase_b/a-brl"/>
</dbReference>
<keyword evidence="3" id="KW-1185">Reference proteome</keyword>
<evidence type="ECO:0000259" key="1">
    <source>
        <dbReference type="Pfam" id="PF01522"/>
    </source>
</evidence>
<accession>A0A6B0SDV0</accession>
<dbReference type="GO" id="GO:0005975">
    <property type="term" value="P:carbohydrate metabolic process"/>
    <property type="evidence" value="ECO:0007669"/>
    <property type="project" value="InterPro"/>
</dbReference>
<dbReference type="OrthoDB" id="10436at2157"/>
<gene>
    <name evidence="2" type="ORF">GRX66_00125</name>
</gene>
<organism evidence="2 3">
    <name type="scientific">Halobacterium bonnevillei</name>
    <dbReference type="NCBI Taxonomy" id="2692200"/>
    <lineage>
        <taxon>Archaea</taxon>
        <taxon>Methanobacteriati</taxon>
        <taxon>Methanobacteriota</taxon>
        <taxon>Stenosarchaea group</taxon>
        <taxon>Halobacteria</taxon>
        <taxon>Halobacteriales</taxon>
        <taxon>Halobacteriaceae</taxon>
        <taxon>Halobacterium</taxon>
    </lineage>
</organism>
<feature type="domain" description="NodB homology" evidence="1">
    <location>
        <begin position="35"/>
        <end position="153"/>
    </location>
</feature>
<protein>
    <submittedName>
        <fullName evidence="2">Polysaccharide deacetylase family protein</fullName>
    </submittedName>
</protein>
<name>A0A6B0SDV0_9EURY</name>
<dbReference type="Pfam" id="PF01522">
    <property type="entry name" value="Polysacc_deac_1"/>
    <property type="match status" value="1"/>
</dbReference>
<dbReference type="SUPFAM" id="SSF88713">
    <property type="entry name" value="Glycoside hydrolase/deacetylase"/>
    <property type="match status" value="1"/>
</dbReference>
<dbReference type="InterPro" id="IPR002509">
    <property type="entry name" value="NODB_dom"/>
</dbReference>
<dbReference type="RefSeq" id="WP_159524689.1">
    <property type="nucleotide sequence ID" value="NZ_WUUU01000001.1"/>
</dbReference>
<dbReference type="Proteomes" id="UP000471521">
    <property type="component" value="Unassembled WGS sequence"/>
</dbReference>
<comment type="caution">
    <text evidence="2">The sequence shown here is derived from an EMBL/GenBank/DDBJ whole genome shotgun (WGS) entry which is preliminary data.</text>
</comment>